<feature type="non-terminal residue" evidence="1">
    <location>
        <position position="58"/>
    </location>
</feature>
<keyword evidence="2" id="KW-1185">Reference proteome</keyword>
<organism evidence="1 2">
    <name type="scientific">Araneus ventricosus</name>
    <name type="common">Orbweaver spider</name>
    <name type="synonym">Epeira ventricosa</name>
    <dbReference type="NCBI Taxonomy" id="182803"/>
    <lineage>
        <taxon>Eukaryota</taxon>
        <taxon>Metazoa</taxon>
        <taxon>Ecdysozoa</taxon>
        <taxon>Arthropoda</taxon>
        <taxon>Chelicerata</taxon>
        <taxon>Arachnida</taxon>
        <taxon>Araneae</taxon>
        <taxon>Araneomorphae</taxon>
        <taxon>Entelegynae</taxon>
        <taxon>Araneoidea</taxon>
        <taxon>Araneidae</taxon>
        <taxon>Araneus</taxon>
    </lineage>
</organism>
<sequence>MAYLTPEELCSTELDAGYGVGQMLSCAAYWMGLRPLSSHRRGIQCWAGCCEPASMSSS</sequence>
<dbReference type="AlphaFoldDB" id="A0A4Y2L9P7"/>
<reference evidence="1 2" key="1">
    <citation type="journal article" date="2019" name="Sci. Rep.">
        <title>Orb-weaving spider Araneus ventricosus genome elucidates the spidroin gene catalogue.</title>
        <authorList>
            <person name="Kono N."/>
            <person name="Nakamura H."/>
            <person name="Ohtoshi R."/>
            <person name="Moran D.A.P."/>
            <person name="Shinohara A."/>
            <person name="Yoshida Y."/>
            <person name="Fujiwara M."/>
            <person name="Mori M."/>
            <person name="Tomita M."/>
            <person name="Arakawa K."/>
        </authorList>
    </citation>
    <scope>NUCLEOTIDE SEQUENCE [LARGE SCALE GENOMIC DNA]</scope>
</reference>
<dbReference type="Proteomes" id="UP000499080">
    <property type="component" value="Unassembled WGS sequence"/>
</dbReference>
<proteinExistence type="predicted"/>
<evidence type="ECO:0000313" key="1">
    <source>
        <dbReference type="EMBL" id="GBN11378.1"/>
    </source>
</evidence>
<evidence type="ECO:0000313" key="2">
    <source>
        <dbReference type="Proteomes" id="UP000499080"/>
    </source>
</evidence>
<comment type="caution">
    <text evidence="1">The sequence shown here is derived from an EMBL/GenBank/DDBJ whole genome shotgun (WGS) entry which is preliminary data.</text>
</comment>
<name>A0A4Y2L9P7_ARAVE</name>
<accession>A0A4Y2L9P7</accession>
<protein>
    <submittedName>
        <fullName evidence="1">Uncharacterized protein</fullName>
    </submittedName>
</protein>
<gene>
    <name evidence="1" type="ORF">AVEN_247035_1</name>
</gene>
<dbReference type="EMBL" id="BGPR01117934">
    <property type="protein sequence ID" value="GBN11378.1"/>
    <property type="molecule type" value="Genomic_DNA"/>
</dbReference>